<dbReference type="SMART" id="SM00829">
    <property type="entry name" value="PKS_ER"/>
    <property type="match status" value="1"/>
</dbReference>
<evidence type="ECO:0000256" key="1">
    <source>
        <dbReference type="ARBA" id="ARBA00001947"/>
    </source>
</evidence>
<dbReference type="PROSITE" id="PS00059">
    <property type="entry name" value="ADH_ZINC"/>
    <property type="match status" value="1"/>
</dbReference>
<gene>
    <name evidence="11" type="ORF">ONB1V03_LOCUS220</name>
</gene>
<dbReference type="GO" id="GO:0008270">
    <property type="term" value="F:zinc ion binding"/>
    <property type="evidence" value="ECO:0007669"/>
    <property type="project" value="InterPro"/>
</dbReference>
<dbReference type="SUPFAM" id="SSF48150">
    <property type="entry name" value="DNA-glycosylase"/>
    <property type="match status" value="1"/>
</dbReference>
<evidence type="ECO:0000256" key="6">
    <source>
        <dbReference type="ARBA" id="ARBA00023002"/>
    </source>
</evidence>
<dbReference type="Gene3D" id="3.40.50.720">
    <property type="entry name" value="NAD(P)-binding Rossmann-like Domain"/>
    <property type="match status" value="1"/>
</dbReference>
<dbReference type="Gene3D" id="3.90.180.10">
    <property type="entry name" value="Medium-chain alcohol dehydrogenases, catalytic domain"/>
    <property type="match status" value="1"/>
</dbReference>
<evidence type="ECO:0000256" key="8">
    <source>
        <dbReference type="PIRSR" id="PIRSR605019-1"/>
    </source>
</evidence>
<evidence type="ECO:0000256" key="9">
    <source>
        <dbReference type="RuleBase" id="RU361277"/>
    </source>
</evidence>
<evidence type="ECO:0000256" key="5">
    <source>
        <dbReference type="ARBA" id="ARBA00022857"/>
    </source>
</evidence>
<dbReference type="Gene3D" id="1.10.340.30">
    <property type="entry name" value="Hypothetical protein, domain 2"/>
    <property type="match status" value="1"/>
</dbReference>
<evidence type="ECO:0000313" key="11">
    <source>
        <dbReference type="EMBL" id="CAD7636494.1"/>
    </source>
</evidence>
<dbReference type="InterPro" id="IPR011257">
    <property type="entry name" value="DNA_glycosylase"/>
</dbReference>
<feature type="domain" description="Enoyl reductase (ER)" evidence="10">
    <location>
        <begin position="190"/>
        <end position="511"/>
    </location>
</feature>
<proteinExistence type="inferred from homology"/>
<dbReference type="SUPFAM" id="SSF50129">
    <property type="entry name" value="GroES-like"/>
    <property type="match status" value="1"/>
</dbReference>
<keyword evidence="12" id="KW-1185">Reference proteome</keyword>
<dbReference type="PANTHER" id="PTHR42683">
    <property type="entry name" value="ALDEHYDE REDUCTASE"/>
    <property type="match status" value="1"/>
</dbReference>
<dbReference type="InterPro" id="IPR020843">
    <property type="entry name" value="ER"/>
</dbReference>
<dbReference type="PROSITE" id="PS00065">
    <property type="entry name" value="D_2_HYDROXYACID_DH_1"/>
    <property type="match status" value="1"/>
</dbReference>
<feature type="binding site" evidence="8">
    <location>
        <position position="19"/>
    </location>
    <ligand>
        <name>Zn(2+)</name>
        <dbReference type="ChEBI" id="CHEBI:29105"/>
    </ligand>
</feature>
<accession>A0A7R9Q8P0</accession>
<keyword evidence="6" id="KW-0560">Oxidoreductase</keyword>
<comment type="similarity">
    <text evidence="2 9">Belongs to the zinc-containing alcohol dehydrogenase family.</text>
</comment>
<dbReference type="OrthoDB" id="3941538at2759"/>
<dbReference type="InterPro" id="IPR036291">
    <property type="entry name" value="NAD(P)-bd_dom_sf"/>
</dbReference>
<keyword evidence="5" id="KW-0521">NADP</keyword>
<keyword evidence="4 8" id="KW-0862">Zinc</keyword>
<organism evidence="11">
    <name type="scientific">Oppiella nova</name>
    <dbReference type="NCBI Taxonomy" id="334625"/>
    <lineage>
        <taxon>Eukaryota</taxon>
        <taxon>Metazoa</taxon>
        <taxon>Ecdysozoa</taxon>
        <taxon>Arthropoda</taxon>
        <taxon>Chelicerata</taxon>
        <taxon>Arachnida</taxon>
        <taxon>Acari</taxon>
        <taxon>Acariformes</taxon>
        <taxon>Sarcoptiformes</taxon>
        <taxon>Oribatida</taxon>
        <taxon>Brachypylina</taxon>
        <taxon>Oppioidea</taxon>
        <taxon>Oppiidae</taxon>
        <taxon>Oppiella</taxon>
    </lineage>
</organism>
<name>A0A7R9Q8P0_9ACAR</name>
<feature type="binding site" evidence="8">
    <location>
        <position position="6"/>
    </location>
    <ligand>
        <name>Zn(2+)</name>
        <dbReference type="ChEBI" id="CHEBI:29105"/>
    </ligand>
</feature>
<comment type="cofactor">
    <cofactor evidence="1 9">
        <name>Zn(2+)</name>
        <dbReference type="ChEBI" id="CHEBI:29105"/>
    </cofactor>
</comment>
<dbReference type="AlphaFoldDB" id="A0A7R9Q8P0"/>
<dbReference type="FunFam" id="3.40.50.720:FF:000022">
    <property type="entry name" value="Cinnamyl alcohol dehydrogenase"/>
    <property type="match status" value="1"/>
</dbReference>
<evidence type="ECO:0000256" key="2">
    <source>
        <dbReference type="ARBA" id="ARBA00008072"/>
    </source>
</evidence>
<dbReference type="GO" id="GO:0008725">
    <property type="term" value="F:DNA-3-methyladenine glycosylase activity"/>
    <property type="evidence" value="ECO:0007669"/>
    <property type="project" value="InterPro"/>
</dbReference>
<dbReference type="InterPro" id="IPR013149">
    <property type="entry name" value="ADH-like_C"/>
</dbReference>
<dbReference type="FunFam" id="3.90.180.10:FF:000018">
    <property type="entry name" value="NAD(P)-dependent alcohol dehydrogenase"/>
    <property type="match status" value="1"/>
</dbReference>
<dbReference type="GO" id="GO:0008106">
    <property type="term" value="F:alcohol dehydrogenase (NADP+) activity"/>
    <property type="evidence" value="ECO:0007669"/>
    <property type="project" value="UniProtKB-EC"/>
</dbReference>
<dbReference type="EMBL" id="CAJPVJ010000008">
    <property type="protein sequence ID" value="CAG2157397.1"/>
    <property type="molecule type" value="Genomic_DNA"/>
</dbReference>
<evidence type="ECO:0000259" key="10">
    <source>
        <dbReference type="SMART" id="SM00829"/>
    </source>
</evidence>
<dbReference type="GO" id="GO:0006284">
    <property type="term" value="P:base-excision repair"/>
    <property type="evidence" value="ECO:0007669"/>
    <property type="project" value="InterPro"/>
</dbReference>
<evidence type="ECO:0000256" key="7">
    <source>
        <dbReference type="ARBA" id="ARBA00024074"/>
    </source>
</evidence>
<reference evidence="11" key="1">
    <citation type="submission" date="2020-11" db="EMBL/GenBank/DDBJ databases">
        <authorList>
            <person name="Tran Van P."/>
        </authorList>
    </citation>
    <scope>NUCLEOTIDE SEQUENCE</scope>
</reference>
<evidence type="ECO:0000256" key="4">
    <source>
        <dbReference type="ARBA" id="ARBA00022833"/>
    </source>
</evidence>
<dbReference type="SUPFAM" id="SSF51735">
    <property type="entry name" value="NAD(P)-binding Rossmann-fold domains"/>
    <property type="match status" value="1"/>
</dbReference>
<dbReference type="CDD" id="cd05283">
    <property type="entry name" value="CAD1"/>
    <property type="match status" value="1"/>
</dbReference>
<evidence type="ECO:0000256" key="3">
    <source>
        <dbReference type="ARBA" id="ARBA00022723"/>
    </source>
</evidence>
<dbReference type="Pfam" id="PF08240">
    <property type="entry name" value="ADH_N"/>
    <property type="match status" value="1"/>
</dbReference>
<sequence>MTNKRCGWCSDDPIYIEYHDQEWGKSNRDEQHLFEMLCLEGQQAGLSWITVLKKRESYRAQFFNHPIQTIANFTEQELALKCQDAGLIRHIGKLTAIRDNAIAWQNMKAQDIDMVNWLWDFVDQQVQLNDVPDYKLAPAQTETSQKLSKALKKNGFKFVGPTTCYAFMQAVGRIHMSNNTFHAYAALEAGAALVPYQFDAGELQPHQVEVKVEYCGLCHSDVSVINNEWGNSVFPVVGGHEIIGTITQLGSEAKGLKVGQRVGIGWTAESCQHCDPCVSGQQVLCTGGSVATIVGHAGGFADKVRAGWQWIIPFPEDLNPESAGPLLCGGITVFDPILKHQIQAVHHVGVIGIGGLGHMAIKILKAWGCEITAFTSSLDKTDELKAMGADHVVNSRDANALKAQRGKFDLLLCTVNVSLDWKAYLNTLAPNGTIHMLGLVLEPMPIPAGALIGGAKSVTGSPTGSPFALRQLLQFAARKNIAPQIEVYPMSKINEALERLHSGKARYRIVLKADF</sequence>
<dbReference type="InterPro" id="IPR005019">
    <property type="entry name" value="Adenine_glyco"/>
</dbReference>
<dbReference type="Proteomes" id="UP000728032">
    <property type="component" value="Unassembled WGS sequence"/>
</dbReference>
<dbReference type="InterPro" id="IPR029752">
    <property type="entry name" value="D-isomer_DH_CS1"/>
</dbReference>
<dbReference type="EMBL" id="OC914833">
    <property type="protein sequence ID" value="CAD7636494.1"/>
    <property type="molecule type" value="Genomic_DNA"/>
</dbReference>
<keyword evidence="3 8" id="KW-0479">Metal-binding</keyword>
<dbReference type="Pfam" id="PF00107">
    <property type="entry name" value="ADH_zinc_N"/>
    <property type="match status" value="1"/>
</dbReference>
<protein>
    <recommendedName>
        <fullName evidence="7">alcohol dehydrogenase (NADP(+))</fullName>
        <ecNumber evidence="7">1.1.1.2</ecNumber>
    </recommendedName>
</protein>
<dbReference type="InterPro" id="IPR047109">
    <property type="entry name" value="CAD-like"/>
</dbReference>
<dbReference type="EC" id="1.1.1.2" evidence="7"/>
<dbReference type="Pfam" id="PF03352">
    <property type="entry name" value="Adenine_glyco"/>
    <property type="match status" value="1"/>
</dbReference>
<dbReference type="InterPro" id="IPR013154">
    <property type="entry name" value="ADH-like_N"/>
</dbReference>
<dbReference type="InterPro" id="IPR002328">
    <property type="entry name" value="ADH_Zn_CS"/>
</dbReference>
<dbReference type="InterPro" id="IPR011032">
    <property type="entry name" value="GroES-like_sf"/>
</dbReference>
<evidence type="ECO:0000313" key="12">
    <source>
        <dbReference type="Proteomes" id="UP000728032"/>
    </source>
</evidence>